<keyword evidence="2" id="KW-1185">Reference proteome</keyword>
<protein>
    <submittedName>
        <fullName evidence="1">Uncharacterized protein</fullName>
    </submittedName>
</protein>
<dbReference type="AlphaFoldDB" id="A0A163EQU6"/>
<sequence length="157" mass="18563">MVTESRFKKITARLLCRLSKHRARTCFWQDDHSFYYTAEVGVKRTLIQPSGPRVELKGCLIAEDKIDQNMAQKLTLLLSAHVNAIYFYKYYSIYNPNIVWLKIYGSIRDTEAAHNVICHNLSNMIHTTSPEIFDKEYELFTLEFKVYELFTKYFTKI</sequence>
<organism evidence="1 2">
    <name type="scientific">Phycomyces blakesleeanus (strain ATCC 8743b / DSM 1359 / FGSC 10004 / NBRC 33097 / NRRL 1555)</name>
    <dbReference type="NCBI Taxonomy" id="763407"/>
    <lineage>
        <taxon>Eukaryota</taxon>
        <taxon>Fungi</taxon>
        <taxon>Fungi incertae sedis</taxon>
        <taxon>Mucoromycota</taxon>
        <taxon>Mucoromycotina</taxon>
        <taxon>Mucoromycetes</taxon>
        <taxon>Mucorales</taxon>
        <taxon>Phycomycetaceae</taxon>
        <taxon>Phycomyces</taxon>
    </lineage>
</organism>
<dbReference type="RefSeq" id="XP_018298960.1">
    <property type="nucleotide sequence ID" value="XM_018434429.1"/>
</dbReference>
<dbReference type="GeneID" id="28995335"/>
<dbReference type="Proteomes" id="UP000077315">
    <property type="component" value="Unassembled WGS sequence"/>
</dbReference>
<gene>
    <name evidence="1" type="ORF">PHYBLDRAFT_161555</name>
</gene>
<name>A0A163EQU6_PHYB8</name>
<dbReference type="VEuPathDB" id="FungiDB:PHYBLDRAFT_161555"/>
<dbReference type="InParanoid" id="A0A163EQU6"/>
<proteinExistence type="predicted"/>
<evidence type="ECO:0000313" key="1">
    <source>
        <dbReference type="EMBL" id="OAD80920.1"/>
    </source>
</evidence>
<dbReference type="EMBL" id="KV440971">
    <property type="protein sequence ID" value="OAD80920.1"/>
    <property type="molecule type" value="Genomic_DNA"/>
</dbReference>
<evidence type="ECO:0000313" key="2">
    <source>
        <dbReference type="Proteomes" id="UP000077315"/>
    </source>
</evidence>
<reference evidence="2" key="1">
    <citation type="submission" date="2015-06" db="EMBL/GenBank/DDBJ databases">
        <title>Expansion of signal transduction pathways in fungi by whole-genome duplication.</title>
        <authorList>
            <consortium name="DOE Joint Genome Institute"/>
            <person name="Corrochano L.M."/>
            <person name="Kuo A."/>
            <person name="Marcet-Houben M."/>
            <person name="Polaino S."/>
            <person name="Salamov A."/>
            <person name="Villalobos J.M."/>
            <person name="Alvarez M.I."/>
            <person name="Avalos J."/>
            <person name="Benito E.P."/>
            <person name="Benoit I."/>
            <person name="Burger G."/>
            <person name="Camino L.P."/>
            <person name="Canovas D."/>
            <person name="Cerda-Olmedo E."/>
            <person name="Cheng J.-F."/>
            <person name="Dominguez A."/>
            <person name="Elias M."/>
            <person name="Eslava A.P."/>
            <person name="Glaser F."/>
            <person name="Grimwood J."/>
            <person name="Gutierrez G."/>
            <person name="Heitman J."/>
            <person name="Henrissat B."/>
            <person name="Iturriaga E.A."/>
            <person name="Lang B.F."/>
            <person name="Lavin J.L."/>
            <person name="Lee S."/>
            <person name="Li W."/>
            <person name="Lindquist E."/>
            <person name="Lopez-Garcia S."/>
            <person name="Luque E.M."/>
            <person name="Marcos A.T."/>
            <person name="Martin J."/>
            <person name="McCluskey K."/>
            <person name="Medina H.R."/>
            <person name="Miralles-Duran A."/>
            <person name="Miyazaki A."/>
            <person name="Munoz-Torres E."/>
            <person name="Oguiza J.A."/>
            <person name="Ohm R."/>
            <person name="Olmedo M."/>
            <person name="Orejas M."/>
            <person name="Ortiz-Castellanos L."/>
            <person name="Pisabarro A.G."/>
            <person name="Rodriguez-Romero J."/>
            <person name="Ruiz-Herrera J."/>
            <person name="Ruiz-Vazquez R."/>
            <person name="Sanz C."/>
            <person name="Schackwitz W."/>
            <person name="Schmutz J."/>
            <person name="Shahriari M."/>
            <person name="Shelest E."/>
            <person name="Silva-Franco F."/>
            <person name="Soanes D."/>
            <person name="Syed K."/>
            <person name="Tagua V.G."/>
            <person name="Talbot N.J."/>
            <person name="Thon M."/>
            <person name="De vries R.P."/>
            <person name="Wiebenga A."/>
            <person name="Yadav J.S."/>
            <person name="Braun E.L."/>
            <person name="Baker S."/>
            <person name="Garre V."/>
            <person name="Horwitz B."/>
            <person name="Torres-Martinez S."/>
            <person name="Idnurm A."/>
            <person name="Herrera-Estrella A."/>
            <person name="Gabaldon T."/>
            <person name="Grigoriev I.V."/>
        </authorList>
    </citation>
    <scope>NUCLEOTIDE SEQUENCE [LARGE SCALE GENOMIC DNA]</scope>
    <source>
        <strain evidence="2">NRRL 1555(-)</strain>
    </source>
</reference>
<accession>A0A163EQU6</accession>